<name>A0A9W4B487_9MYCO</name>
<dbReference type="RefSeq" id="WP_163730524.1">
    <property type="nucleotide sequence ID" value="NZ_AP022601.1"/>
</dbReference>
<evidence type="ECO:0000313" key="3">
    <source>
        <dbReference type="Proteomes" id="UP000465785"/>
    </source>
</evidence>
<evidence type="ECO:0008006" key="4">
    <source>
        <dbReference type="Google" id="ProtNLM"/>
    </source>
</evidence>
<dbReference type="Proteomes" id="UP000465785">
    <property type="component" value="Chromosome"/>
</dbReference>
<feature type="signal peptide" evidence="1">
    <location>
        <begin position="1"/>
        <end position="28"/>
    </location>
</feature>
<accession>A0A9W4B487</accession>
<protein>
    <recommendedName>
        <fullName evidence="4">Porin</fullName>
    </recommendedName>
</protein>
<proteinExistence type="predicted"/>
<reference evidence="2 3" key="1">
    <citation type="journal article" date="2019" name="Emerg. Microbes Infect.">
        <title>Comprehensive subspecies identification of 175 nontuberculous mycobacteria species based on 7547 genomic profiles.</title>
        <authorList>
            <person name="Matsumoto Y."/>
            <person name="Kinjo T."/>
            <person name="Motooka D."/>
            <person name="Nabeya D."/>
            <person name="Jung N."/>
            <person name="Uechi K."/>
            <person name="Horii T."/>
            <person name="Iida T."/>
            <person name="Fujita J."/>
            <person name="Nakamura S."/>
        </authorList>
    </citation>
    <scope>NUCLEOTIDE SEQUENCE [LARGE SCALE GENOMIC DNA]</scope>
    <source>
        <strain evidence="2 3">JCM 6399</strain>
    </source>
</reference>
<dbReference type="EMBL" id="AP022601">
    <property type="protein sequence ID" value="BBY93615.1"/>
    <property type="molecule type" value="Genomic_DNA"/>
</dbReference>
<keyword evidence="3" id="KW-1185">Reference proteome</keyword>
<organism evidence="2 3">
    <name type="scientific">Mycobacterium gallinarum</name>
    <dbReference type="NCBI Taxonomy" id="39689"/>
    <lineage>
        <taxon>Bacteria</taxon>
        <taxon>Bacillati</taxon>
        <taxon>Actinomycetota</taxon>
        <taxon>Actinomycetes</taxon>
        <taxon>Mycobacteriales</taxon>
        <taxon>Mycobacteriaceae</taxon>
        <taxon>Mycobacterium</taxon>
    </lineage>
</organism>
<dbReference type="KEGG" id="mgau:MGALJ_32840"/>
<feature type="chain" id="PRO_5040796598" description="Porin" evidence="1">
    <location>
        <begin position="29"/>
        <end position="79"/>
    </location>
</feature>
<evidence type="ECO:0000256" key="1">
    <source>
        <dbReference type="SAM" id="SignalP"/>
    </source>
</evidence>
<gene>
    <name evidence="2" type="ORF">MGALJ_32840</name>
</gene>
<keyword evidence="1" id="KW-0732">Signal</keyword>
<evidence type="ECO:0000313" key="2">
    <source>
        <dbReference type="EMBL" id="BBY93615.1"/>
    </source>
</evidence>
<sequence>MDRNIVKLALVTAAFGAMAVAGAGTALAEAPRVDTAPAFFPFVEFEDVVEQPFENFGDRTERQFENFGNNVERQFAAFD</sequence>
<dbReference type="AlphaFoldDB" id="A0A9W4B487"/>